<name>A0A8H3PJJ0_9LECA</name>
<evidence type="ECO:0000313" key="2">
    <source>
        <dbReference type="EMBL" id="CAF9942392.1"/>
    </source>
</evidence>
<comment type="caution">
    <text evidence="2">The sequence shown here is derived from an EMBL/GenBank/DDBJ whole genome shotgun (WGS) entry which is preliminary data.</text>
</comment>
<reference evidence="2" key="1">
    <citation type="submission" date="2021-03" db="EMBL/GenBank/DDBJ databases">
        <authorList>
            <person name="Tagirdzhanova G."/>
        </authorList>
    </citation>
    <scope>NUCLEOTIDE SEQUENCE</scope>
</reference>
<organism evidence="2 3">
    <name type="scientific">Heterodermia speciosa</name>
    <dbReference type="NCBI Taxonomy" id="116794"/>
    <lineage>
        <taxon>Eukaryota</taxon>
        <taxon>Fungi</taxon>
        <taxon>Dikarya</taxon>
        <taxon>Ascomycota</taxon>
        <taxon>Pezizomycotina</taxon>
        <taxon>Lecanoromycetes</taxon>
        <taxon>OSLEUM clade</taxon>
        <taxon>Lecanoromycetidae</taxon>
        <taxon>Caliciales</taxon>
        <taxon>Physciaceae</taxon>
        <taxon>Heterodermia</taxon>
    </lineage>
</organism>
<proteinExistence type="predicted"/>
<dbReference type="Proteomes" id="UP000664521">
    <property type="component" value="Unassembled WGS sequence"/>
</dbReference>
<feature type="compositionally biased region" description="Low complexity" evidence="1">
    <location>
        <begin position="72"/>
        <end position="82"/>
    </location>
</feature>
<protein>
    <submittedName>
        <fullName evidence="2">Uncharacterized protein</fullName>
    </submittedName>
</protein>
<gene>
    <name evidence="2" type="ORF">HETSPECPRED_006275</name>
</gene>
<keyword evidence="3" id="KW-1185">Reference proteome</keyword>
<accession>A0A8H3PJJ0</accession>
<feature type="region of interest" description="Disordered" evidence="1">
    <location>
        <begin position="1"/>
        <end position="82"/>
    </location>
</feature>
<feature type="compositionally biased region" description="Polar residues" evidence="1">
    <location>
        <begin position="13"/>
        <end position="22"/>
    </location>
</feature>
<feature type="compositionally biased region" description="Polar residues" evidence="1">
    <location>
        <begin position="59"/>
        <end position="70"/>
    </location>
</feature>
<sequence>MRLEARGTRRSIRNIQAQKITTGSKGGESKPPPGEAPYNEEVPSEKTGQKRKRKVYKSQPGQSTPSEPQNQPEPSIKPKPSLKPLQIPLKAINVKQQNVQVSQISAAELTARLRIIRYLYEKHSGAEFPHTVRDIYEAVINHSGNTNSDTESYTYCSSSPKSVEPSIIGSLSIPSTPDSYDLFRLTVRTPSPEHNGTGIGESTT</sequence>
<evidence type="ECO:0000256" key="1">
    <source>
        <dbReference type="SAM" id="MobiDB-lite"/>
    </source>
</evidence>
<dbReference type="AlphaFoldDB" id="A0A8H3PJJ0"/>
<dbReference type="EMBL" id="CAJPDS010000405">
    <property type="protein sequence ID" value="CAF9942392.1"/>
    <property type="molecule type" value="Genomic_DNA"/>
</dbReference>
<evidence type="ECO:0000313" key="3">
    <source>
        <dbReference type="Proteomes" id="UP000664521"/>
    </source>
</evidence>